<sequence length="67" mass="8017">MWRRRRRVVVQITKKIPRNERGSCHDEEKRISSKVGMSSRNSRFQILNLHPLILAFNSKDKITTRIK</sequence>
<dbReference type="EMBL" id="CAXHTB010000002">
    <property type="protein sequence ID" value="CAL0302327.1"/>
    <property type="molecule type" value="Genomic_DNA"/>
</dbReference>
<evidence type="ECO:0000313" key="1">
    <source>
        <dbReference type="EMBL" id="CAL0302327.1"/>
    </source>
</evidence>
<dbReference type="Proteomes" id="UP001497480">
    <property type="component" value="Unassembled WGS sequence"/>
</dbReference>
<accession>A0AAV1VZJ0</accession>
<protein>
    <submittedName>
        <fullName evidence="1">Uncharacterized protein</fullName>
    </submittedName>
</protein>
<evidence type="ECO:0000313" key="2">
    <source>
        <dbReference type="Proteomes" id="UP001497480"/>
    </source>
</evidence>
<name>A0AAV1VZJ0_LUPLU</name>
<comment type="caution">
    <text evidence="1">The sequence shown here is derived from an EMBL/GenBank/DDBJ whole genome shotgun (WGS) entry which is preliminary data.</text>
</comment>
<dbReference type="AlphaFoldDB" id="A0AAV1VZJ0"/>
<gene>
    <name evidence="1" type="ORF">LLUT_LOCUS3387</name>
</gene>
<keyword evidence="2" id="KW-1185">Reference proteome</keyword>
<organism evidence="1 2">
    <name type="scientific">Lupinus luteus</name>
    <name type="common">European yellow lupine</name>
    <dbReference type="NCBI Taxonomy" id="3873"/>
    <lineage>
        <taxon>Eukaryota</taxon>
        <taxon>Viridiplantae</taxon>
        <taxon>Streptophyta</taxon>
        <taxon>Embryophyta</taxon>
        <taxon>Tracheophyta</taxon>
        <taxon>Spermatophyta</taxon>
        <taxon>Magnoliopsida</taxon>
        <taxon>eudicotyledons</taxon>
        <taxon>Gunneridae</taxon>
        <taxon>Pentapetalae</taxon>
        <taxon>rosids</taxon>
        <taxon>fabids</taxon>
        <taxon>Fabales</taxon>
        <taxon>Fabaceae</taxon>
        <taxon>Papilionoideae</taxon>
        <taxon>50 kb inversion clade</taxon>
        <taxon>genistoids sensu lato</taxon>
        <taxon>core genistoids</taxon>
        <taxon>Genisteae</taxon>
        <taxon>Lupinus</taxon>
    </lineage>
</organism>
<reference evidence="1 2" key="1">
    <citation type="submission" date="2024-03" db="EMBL/GenBank/DDBJ databases">
        <authorList>
            <person name="Martinez-Hernandez J."/>
        </authorList>
    </citation>
    <scope>NUCLEOTIDE SEQUENCE [LARGE SCALE GENOMIC DNA]</scope>
</reference>
<proteinExistence type="predicted"/>